<accession>A0A2U3Q057</accession>
<evidence type="ECO:0000313" key="2">
    <source>
        <dbReference type="Proteomes" id="UP000246085"/>
    </source>
</evidence>
<dbReference type="Proteomes" id="UP000246085">
    <property type="component" value="Chromosome BRAD3257"/>
</dbReference>
<sequence length="36" mass="3964">MTSYPGNVYTHSVDIKSNIVRVGVNHKFGGPVVARY</sequence>
<proteinExistence type="predicted"/>
<dbReference type="KEGG" id="bvz:BRAD3257_3789"/>
<protein>
    <submittedName>
        <fullName evidence="1">Uncharacterized protein</fullName>
    </submittedName>
</protein>
<gene>
    <name evidence="1" type="ORF">BRAD3257_3789</name>
</gene>
<evidence type="ECO:0000313" key="1">
    <source>
        <dbReference type="EMBL" id="SPP94803.1"/>
    </source>
</evidence>
<name>A0A2U3Q057_9BRAD</name>
<dbReference type="AlphaFoldDB" id="A0A2U3Q057"/>
<organism evidence="1 2">
    <name type="scientific">Bradyrhizobium vignae</name>
    <dbReference type="NCBI Taxonomy" id="1549949"/>
    <lineage>
        <taxon>Bacteria</taxon>
        <taxon>Pseudomonadati</taxon>
        <taxon>Pseudomonadota</taxon>
        <taxon>Alphaproteobacteria</taxon>
        <taxon>Hyphomicrobiales</taxon>
        <taxon>Nitrobacteraceae</taxon>
        <taxon>Bradyrhizobium</taxon>
    </lineage>
</organism>
<reference evidence="1 2" key="1">
    <citation type="submission" date="2018-03" db="EMBL/GenBank/DDBJ databases">
        <authorList>
            <person name="Gully D."/>
        </authorList>
    </citation>
    <scope>NUCLEOTIDE SEQUENCE [LARGE SCALE GENOMIC DNA]</scope>
    <source>
        <strain evidence="1">ORS3257</strain>
    </source>
</reference>
<dbReference type="EMBL" id="LS398110">
    <property type="protein sequence ID" value="SPP94803.1"/>
    <property type="molecule type" value="Genomic_DNA"/>
</dbReference>